<protein>
    <submittedName>
        <fullName evidence="1">Uncharacterized protein</fullName>
    </submittedName>
</protein>
<dbReference type="EMBL" id="WAAU01000014">
    <property type="protein sequence ID" value="KAB1157423.1"/>
    <property type="molecule type" value="Genomic_DNA"/>
</dbReference>
<dbReference type="Proteomes" id="UP000467305">
    <property type="component" value="Unassembled WGS sequence"/>
</dbReference>
<keyword evidence="2" id="KW-1185">Reference proteome</keyword>
<name>A0A7J5AIU6_9FLAO</name>
<evidence type="ECO:0000313" key="2">
    <source>
        <dbReference type="Proteomes" id="UP000467305"/>
    </source>
</evidence>
<proteinExistence type="predicted"/>
<dbReference type="RefSeq" id="WP_150900090.1">
    <property type="nucleotide sequence ID" value="NZ_WAAU01000014.1"/>
</dbReference>
<comment type="caution">
    <text evidence="1">The sequence shown here is derived from an EMBL/GenBank/DDBJ whole genome shotgun (WGS) entry which is preliminary data.</text>
</comment>
<gene>
    <name evidence="1" type="ORF">F7018_10890</name>
</gene>
<organism evidence="1 2">
    <name type="scientific">Tenacibaculum aiptasiae</name>
    <dbReference type="NCBI Taxonomy" id="426481"/>
    <lineage>
        <taxon>Bacteria</taxon>
        <taxon>Pseudomonadati</taxon>
        <taxon>Bacteroidota</taxon>
        <taxon>Flavobacteriia</taxon>
        <taxon>Flavobacteriales</taxon>
        <taxon>Flavobacteriaceae</taxon>
        <taxon>Tenacibaculum</taxon>
    </lineage>
</organism>
<reference evidence="1 2" key="1">
    <citation type="submission" date="2019-09" db="EMBL/GenBank/DDBJ databases">
        <authorList>
            <person name="Cao W.R."/>
        </authorList>
    </citation>
    <scope>NUCLEOTIDE SEQUENCE [LARGE SCALE GENOMIC DNA]</scope>
    <source>
        <strain evidence="2">a4</strain>
    </source>
</reference>
<sequence>MSNNIFQLSALSQNDPGANDGAKLYCKITGVCNGTLRKGSSAVNENIHLPVPPGQNGSGPTPTWFLGLENGLEGSFSIEIFCPSDASYPSKTITVSESDVKKWASVPFEERENQIYQEGANGIFGFAQEGPNGPIYTITAGVLNPRLHGNEATV</sequence>
<evidence type="ECO:0000313" key="1">
    <source>
        <dbReference type="EMBL" id="KAB1157423.1"/>
    </source>
</evidence>
<dbReference type="AlphaFoldDB" id="A0A7J5AIU6"/>
<accession>A0A7J5AIU6</accession>
<dbReference type="OrthoDB" id="1353367at2"/>